<dbReference type="EMBL" id="JAPDOD010000034">
    <property type="protein sequence ID" value="MDA0164441.1"/>
    <property type="molecule type" value="Genomic_DNA"/>
</dbReference>
<dbReference type="PANTHER" id="PTHR36849">
    <property type="entry name" value="CYTOPLASMIC PROTEIN-RELATED"/>
    <property type="match status" value="1"/>
</dbReference>
<organism evidence="1 2">
    <name type="scientific">Solirubrobacter ginsenosidimutans</name>
    <dbReference type="NCBI Taxonomy" id="490573"/>
    <lineage>
        <taxon>Bacteria</taxon>
        <taxon>Bacillati</taxon>
        <taxon>Actinomycetota</taxon>
        <taxon>Thermoleophilia</taxon>
        <taxon>Solirubrobacterales</taxon>
        <taxon>Solirubrobacteraceae</taxon>
        <taxon>Solirubrobacter</taxon>
    </lineage>
</organism>
<evidence type="ECO:0000313" key="1">
    <source>
        <dbReference type="EMBL" id="MDA0164441.1"/>
    </source>
</evidence>
<gene>
    <name evidence="1" type="ORF">OM076_29495</name>
</gene>
<comment type="caution">
    <text evidence="1">The sequence shown here is derived from an EMBL/GenBank/DDBJ whole genome shotgun (WGS) entry which is preliminary data.</text>
</comment>
<dbReference type="RefSeq" id="WP_270043694.1">
    <property type="nucleotide sequence ID" value="NZ_JAPDOD010000034.1"/>
</dbReference>
<dbReference type="Pfam" id="PF22752">
    <property type="entry name" value="DUF488-N3i"/>
    <property type="match status" value="1"/>
</dbReference>
<dbReference type="Proteomes" id="UP001149140">
    <property type="component" value="Unassembled WGS sequence"/>
</dbReference>
<name>A0A9X3MZC9_9ACTN</name>
<reference evidence="1" key="1">
    <citation type="submission" date="2022-10" db="EMBL/GenBank/DDBJ databases">
        <title>The WGS of Solirubrobacter ginsenosidimutans DSM 21036.</title>
        <authorList>
            <person name="Jiang Z."/>
        </authorList>
    </citation>
    <scope>NUCLEOTIDE SEQUENCE</scope>
    <source>
        <strain evidence="1">DSM 21036</strain>
    </source>
</reference>
<keyword evidence="2" id="KW-1185">Reference proteome</keyword>
<evidence type="ECO:0000313" key="2">
    <source>
        <dbReference type="Proteomes" id="UP001149140"/>
    </source>
</evidence>
<sequence>MDIRLKRAYDTAAPEDGHRVLVDRLWPRGVSRERARLDGWERDLAPSTELRQWFGHDPERFDEFRLRYVDELRHHRPQLTELRRWARDGTLTLVYAAADTDHNDARVLADVLRRGLPAPAH</sequence>
<proteinExistence type="predicted"/>
<dbReference type="InterPro" id="IPR052552">
    <property type="entry name" value="YeaO-like"/>
</dbReference>
<accession>A0A9X3MZC9</accession>
<protein>
    <submittedName>
        <fullName evidence="1">DUF488 family protein</fullName>
    </submittedName>
</protein>
<dbReference type="PANTHER" id="PTHR36849:SF1">
    <property type="entry name" value="CYTOPLASMIC PROTEIN"/>
    <property type="match status" value="1"/>
</dbReference>
<dbReference type="AlphaFoldDB" id="A0A9X3MZC9"/>